<accession>A0A8J5ITK0</accession>
<name>A0A8J5ITK0_9STRA</name>
<dbReference type="EMBL" id="JAENGY010000413">
    <property type="protein sequence ID" value="KAG6963600.1"/>
    <property type="molecule type" value="Genomic_DNA"/>
</dbReference>
<sequence>MKNHLASCPRLVTEVGCITAPETLECSSDDSTWINLSIVKRLKAKKYFGISRAEWMKDSLRMFIDPESLVFNVCLRTSCSRTSKMTEFELRTLPAF</sequence>
<dbReference type="AlphaFoldDB" id="A0A8J5ITK0"/>
<dbReference type="Proteomes" id="UP000709295">
    <property type="component" value="Unassembled WGS sequence"/>
</dbReference>
<comment type="caution">
    <text evidence="1">The sequence shown here is derived from an EMBL/GenBank/DDBJ whole genome shotgun (WGS) entry which is preliminary data.</text>
</comment>
<protein>
    <submittedName>
        <fullName evidence="1">Uncharacterized protein</fullName>
    </submittedName>
</protein>
<evidence type="ECO:0000313" key="1">
    <source>
        <dbReference type="EMBL" id="KAG6963600.1"/>
    </source>
</evidence>
<reference evidence="1" key="1">
    <citation type="submission" date="2021-01" db="EMBL/GenBank/DDBJ databases">
        <title>Phytophthora aleatoria, a newly-described species from Pinus radiata is distinct from Phytophthora cactorum isolates based on comparative genomics.</title>
        <authorList>
            <person name="Mcdougal R."/>
            <person name="Panda P."/>
            <person name="Williams N."/>
            <person name="Studholme D.J."/>
        </authorList>
    </citation>
    <scope>NUCLEOTIDE SEQUENCE</scope>
    <source>
        <strain evidence="1">NZFS 4037</strain>
    </source>
</reference>
<organism evidence="1 2">
    <name type="scientific">Phytophthora aleatoria</name>
    <dbReference type="NCBI Taxonomy" id="2496075"/>
    <lineage>
        <taxon>Eukaryota</taxon>
        <taxon>Sar</taxon>
        <taxon>Stramenopiles</taxon>
        <taxon>Oomycota</taxon>
        <taxon>Peronosporomycetes</taxon>
        <taxon>Peronosporales</taxon>
        <taxon>Peronosporaceae</taxon>
        <taxon>Phytophthora</taxon>
    </lineage>
</organism>
<evidence type="ECO:0000313" key="2">
    <source>
        <dbReference type="Proteomes" id="UP000709295"/>
    </source>
</evidence>
<proteinExistence type="predicted"/>
<keyword evidence="2" id="KW-1185">Reference proteome</keyword>
<gene>
    <name evidence="1" type="ORF">JG688_00008083</name>
</gene>